<organism evidence="2 3">
    <name type="scientific">Conger conger</name>
    <name type="common">Conger eel</name>
    <name type="synonym">Muraena conger</name>
    <dbReference type="NCBI Taxonomy" id="82655"/>
    <lineage>
        <taxon>Eukaryota</taxon>
        <taxon>Metazoa</taxon>
        <taxon>Chordata</taxon>
        <taxon>Craniata</taxon>
        <taxon>Vertebrata</taxon>
        <taxon>Euteleostomi</taxon>
        <taxon>Actinopterygii</taxon>
        <taxon>Neopterygii</taxon>
        <taxon>Teleostei</taxon>
        <taxon>Anguilliformes</taxon>
        <taxon>Congridae</taxon>
        <taxon>Conger</taxon>
    </lineage>
</organism>
<dbReference type="Proteomes" id="UP001152803">
    <property type="component" value="Unassembled WGS sequence"/>
</dbReference>
<dbReference type="EMBL" id="JAFJMO010000002">
    <property type="protein sequence ID" value="KAJ8284727.1"/>
    <property type="molecule type" value="Genomic_DNA"/>
</dbReference>
<gene>
    <name evidence="2" type="ORF">COCON_G00035770</name>
</gene>
<keyword evidence="3" id="KW-1185">Reference proteome</keyword>
<protein>
    <submittedName>
        <fullName evidence="2">Uncharacterized protein</fullName>
    </submittedName>
</protein>
<accession>A0A9Q1I5T9</accession>
<evidence type="ECO:0000256" key="1">
    <source>
        <dbReference type="SAM" id="MobiDB-lite"/>
    </source>
</evidence>
<feature type="non-terminal residue" evidence="2">
    <location>
        <position position="153"/>
    </location>
</feature>
<reference evidence="2" key="1">
    <citation type="journal article" date="2023" name="Science">
        <title>Genome structures resolve the early diversification of teleost fishes.</title>
        <authorList>
            <person name="Parey E."/>
            <person name="Louis A."/>
            <person name="Montfort J."/>
            <person name="Bouchez O."/>
            <person name="Roques C."/>
            <person name="Iampietro C."/>
            <person name="Lluch J."/>
            <person name="Castinel A."/>
            <person name="Donnadieu C."/>
            <person name="Desvignes T."/>
            <person name="Floi Bucao C."/>
            <person name="Jouanno E."/>
            <person name="Wen M."/>
            <person name="Mejri S."/>
            <person name="Dirks R."/>
            <person name="Jansen H."/>
            <person name="Henkel C."/>
            <person name="Chen W.J."/>
            <person name="Zahm M."/>
            <person name="Cabau C."/>
            <person name="Klopp C."/>
            <person name="Thompson A.W."/>
            <person name="Robinson-Rechavi M."/>
            <person name="Braasch I."/>
            <person name="Lecointre G."/>
            <person name="Bobe J."/>
            <person name="Postlethwait J.H."/>
            <person name="Berthelot C."/>
            <person name="Roest Crollius H."/>
            <person name="Guiguen Y."/>
        </authorList>
    </citation>
    <scope>NUCLEOTIDE SEQUENCE</scope>
    <source>
        <strain evidence="2">Concon-B</strain>
    </source>
</reference>
<feature type="region of interest" description="Disordered" evidence="1">
    <location>
        <begin position="1"/>
        <end position="46"/>
    </location>
</feature>
<name>A0A9Q1I5T9_CONCO</name>
<dbReference type="AlphaFoldDB" id="A0A9Q1I5T9"/>
<proteinExistence type="predicted"/>
<evidence type="ECO:0000313" key="3">
    <source>
        <dbReference type="Proteomes" id="UP001152803"/>
    </source>
</evidence>
<sequence length="153" mass="16420">MSLPFSELGTPVTPDNGRGPVSFSTGSVKSEQTGPPAAVSQGLPPLTSAPFTRLSSQSGGLMRPAKVPVQRNHKLCYVVAAMSVHHLYLENITCICVFRRLLGNACAIFKITAASLICVHCIKTIYKGGNGNHFQDNGNIIFQKTYSHFQSGL</sequence>
<feature type="compositionally biased region" description="Polar residues" evidence="1">
    <location>
        <begin position="22"/>
        <end position="33"/>
    </location>
</feature>
<comment type="caution">
    <text evidence="2">The sequence shown here is derived from an EMBL/GenBank/DDBJ whole genome shotgun (WGS) entry which is preliminary data.</text>
</comment>
<evidence type="ECO:0000313" key="2">
    <source>
        <dbReference type="EMBL" id="KAJ8284727.1"/>
    </source>
</evidence>